<gene>
    <name evidence="3" type="ORF">BAR1_17480</name>
</gene>
<keyword evidence="2" id="KW-0472">Membrane</keyword>
<dbReference type="AlphaFoldDB" id="A0A347UL36"/>
<accession>A0A347UL36</accession>
<name>A0A347UL36_9RHOB</name>
<dbReference type="EMBL" id="CP032125">
    <property type="protein sequence ID" value="AXX99564.1"/>
    <property type="molecule type" value="Genomic_DNA"/>
</dbReference>
<keyword evidence="4" id="KW-1185">Reference proteome</keyword>
<dbReference type="KEGG" id="pamo:BAR1_17480"/>
<dbReference type="SUPFAM" id="SSF55785">
    <property type="entry name" value="PYP-like sensor domain (PAS domain)"/>
    <property type="match status" value="1"/>
</dbReference>
<reference evidence="3 4" key="1">
    <citation type="submission" date="2018-09" db="EMBL/GenBank/DDBJ databases">
        <title>Profundibacter amoris BAR1 gen. nov., sp. nov., a new member of the Roseobacter clade isolated at Lokis Castle Vent Field on the Arctic Mid-Oceanic Ridge.</title>
        <authorList>
            <person name="Le Moine Bauer S."/>
            <person name="Sjoeberg A.G."/>
            <person name="L'Haridon S."/>
            <person name="Stokke R."/>
            <person name="Roalkvam I."/>
            <person name="Steen I.H."/>
            <person name="Dahle H."/>
        </authorList>
    </citation>
    <scope>NUCLEOTIDE SEQUENCE [LARGE SCALE GENOMIC DNA]</scope>
    <source>
        <strain evidence="3 4">BAR1</strain>
    </source>
</reference>
<sequence length="530" mass="59257">MHDIEPTTLLVIIITSLIAAGFAYWFLLRGMASQQKNSHAIIPLDKTETTYLFDDTTLIDASPSARKQLPRQTGDETDWQRFITAFSPRFSTLANDLRTLAQTGSMTILPDDPDDPTRINAEWQDGYARLTIFETGPAPEKPLIDPVNLSALESELETLRNTAKLAPYLVWKETRDGQINWANTAYLDLATTLHPENANSWPPKRLFTLLAEASTSPQPEMKRVSIKGKKPDEVLWFDLVCKKTNETTLCFATPADSIVQAETSLKGFVQTLTKTFAHLSIGLAVFDKNRQLALFNPALTDLTRLPIDFLSIRPTLFAFLDRLRENQMMPEPKDYKSWRHQMLALEEAAADGTYEETWTLPGGQTYRVNGRPHPDGAVALLFEDISAEISLTRNFREELEIGQAVLDALDDAVVVFSQTGMITISNAAYASLWGVDPGTSFAEMSITDATRSWQDICDPTPLWGHLREFVGDPDDRRNWFGDATLDDGRQLECQISPLAGGATMVKFHVKPAPKKPAKKRNTPRKTPAKT</sequence>
<evidence type="ECO:0000256" key="2">
    <source>
        <dbReference type="SAM" id="Phobius"/>
    </source>
</evidence>
<dbReference type="Gene3D" id="3.30.450.20">
    <property type="entry name" value="PAS domain"/>
    <property type="match status" value="1"/>
</dbReference>
<evidence type="ECO:0000313" key="4">
    <source>
        <dbReference type="Proteomes" id="UP000261704"/>
    </source>
</evidence>
<dbReference type="OrthoDB" id="9797304at2"/>
<evidence type="ECO:0000313" key="3">
    <source>
        <dbReference type="EMBL" id="AXX99564.1"/>
    </source>
</evidence>
<feature type="region of interest" description="Disordered" evidence="1">
    <location>
        <begin position="510"/>
        <end position="530"/>
    </location>
</feature>
<dbReference type="Pfam" id="PF12860">
    <property type="entry name" value="PAS_7"/>
    <property type="match status" value="1"/>
</dbReference>
<proteinExistence type="predicted"/>
<dbReference type="Proteomes" id="UP000261704">
    <property type="component" value="Chromosome"/>
</dbReference>
<keyword evidence="2" id="KW-1133">Transmembrane helix</keyword>
<keyword evidence="2" id="KW-0812">Transmembrane</keyword>
<evidence type="ECO:0000256" key="1">
    <source>
        <dbReference type="SAM" id="MobiDB-lite"/>
    </source>
</evidence>
<organism evidence="3 4">
    <name type="scientific">Profundibacter amoris</name>
    <dbReference type="NCBI Taxonomy" id="2171755"/>
    <lineage>
        <taxon>Bacteria</taxon>
        <taxon>Pseudomonadati</taxon>
        <taxon>Pseudomonadota</taxon>
        <taxon>Alphaproteobacteria</taxon>
        <taxon>Rhodobacterales</taxon>
        <taxon>Paracoccaceae</taxon>
        <taxon>Profundibacter</taxon>
    </lineage>
</organism>
<feature type="transmembrane region" description="Helical" evidence="2">
    <location>
        <begin position="6"/>
        <end position="27"/>
    </location>
</feature>
<protein>
    <submittedName>
        <fullName evidence="3">Diguanylate cyclase</fullName>
    </submittedName>
</protein>
<dbReference type="InterPro" id="IPR035965">
    <property type="entry name" value="PAS-like_dom_sf"/>
</dbReference>